<evidence type="ECO:0000313" key="4">
    <source>
        <dbReference type="Proteomes" id="UP000530660"/>
    </source>
</evidence>
<dbReference type="EC" id="5.2.1.8" evidence="1"/>
<dbReference type="GO" id="GO:0003755">
    <property type="term" value="F:peptidyl-prolyl cis-trans isomerase activity"/>
    <property type="evidence" value="ECO:0007669"/>
    <property type="project" value="UniProtKB-KW"/>
</dbReference>
<organism evidence="3 4">
    <name type="scientific">Cyanidiococcus yangmingshanensis</name>
    <dbReference type="NCBI Taxonomy" id="2690220"/>
    <lineage>
        <taxon>Eukaryota</taxon>
        <taxon>Rhodophyta</taxon>
        <taxon>Bangiophyceae</taxon>
        <taxon>Cyanidiales</taxon>
        <taxon>Cyanidiaceae</taxon>
        <taxon>Cyanidiococcus</taxon>
    </lineage>
</organism>
<accession>A0A7J7IQK9</accession>
<evidence type="ECO:0000313" key="3">
    <source>
        <dbReference type="EMBL" id="KAF6005402.1"/>
    </source>
</evidence>
<comment type="caution">
    <text evidence="3">The sequence shown here is derived from an EMBL/GenBank/DDBJ whole genome shotgun (WGS) entry which is preliminary data.</text>
</comment>
<keyword evidence="1" id="KW-0697">Rotamase</keyword>
<keyword evidence="4" id="KW-1185">Reference proteome</keyword>
<dbReference type="SUPFAM" id="SSF54534">
    <property type="entry name" value="FKBP-like"/>
    <property type="match status" value="1"/>
</dbReference>
<name>A0A7J7IQK9_9RHOD</name>
<evidence type="ECO:0000259" key="2">
    <source>
        <dbReference type="PROSITE" id="PS50059"/>
    </source>
</evidence>
<feature type="domain" description="PPIase FKBP-type" evidence="2">
    <location>
        <begin position="56"/>
        <end position="150"/>
    </location>
</feature>
<dbReference type="OrthoDB" id="3654at2759"/>
<dbReference type="GO" id="GO:0009507">
    <property type="term" value="C:chloroplast"/>
    <property type="evidence" value="ECO:0007669"/>
    <property type="project" value="TreeGrafter"/>
</dbReference>
<dbReference type="Gene3D" id="3.10.50.40">
    <property type="match status" value="1"/>
</dbReference>
<dbReference type="Pfam" id="PF00254">
    <property type="entry name" value="FKBP_C"/>
    <property type="match status" value="1"/>
</dbReference>
<evidence type="ECO:0000256" key="1">
    <source>
        <dbReference type="PROSITE-ProRule" id="PRU00277"/>
    </source>
</evidence>
<protein>
    <recommendedName>
        <fullName evidence="1">peptidylprolyl isomerase</fullName>
        <ecNumber evidence="1">5.2.1.8</ecNumber>
    </recommendedName>
</protein>
<dbReference type="PANTHER" id="PTHR47598:SF1">
    <property type="entry name" value="PEPTIDYL-PROLYL CIS-TRANS ISOMERASE FKBP17-2, CHLOROPLASTIC"/>
    <property type="match status" value="1"/>
</dbReference>
<dbReference type="AlphaFoldDB" id="A0A7J7IQK9"/>
<comment type="catalytic activity">
    <reaction evidence="1">
        <text>[protein]-peptidylproline (omega=180) = [protein]-peptidylproline (omega=0)</text>
        <dbReference type="Rhea" id="RHEA:16237"/>
        <dbReference type="Rhea" id="RHEA-COMP:10747"/>
        <dbReference type="Rhea" id="RHEA-COMP:10748"/>
        <dbReference type="ChEBI" id="CHEBI:83833"/>
        <dbReference type="ChEBI" id="CHEBI:83834"/>
        <dbReference type="EC" id="5.2.1.8"/>
    </reaction>
</comment>
<gene>
    <name evidence="3" type="primary">FKBP15_4</name>
    <name evidence="3" type="ORF">F1559_004904</name>
</gene>
<dbReference type="PANTHER" id="PTHR47598">
    <property type="entry name" value="PEPTIDYL-PROLYL CIS-TRANS ISOMERASE FKBP17-2, CHLOROPLASTIC"/>
    <property type="match status" value="1"/>
</dbReference>
<dbReference type="PROSITE" id="PS50059">
    <property type="entry name" value="FKBP_PPIASE"/>
    <property type="match status" value="1"/>
</dbReference>
<dbReference type="EMBL" id="VWRR01000001">
    <property type="protein sequence ID" value="KAF6005402.1"/>
    <property type="molecule type" value="Genomic_DNA"/>
</dbReference>
<dbReference type="InterPro" id="IPR046357">
    <property type="entry name" value="PPIase_dom_sf"/>
</dbReference>
<sequence>MTLSGVLAWVVLGDRRLARAAGSSAGKVDISKFIQDPSGVLYRDYKAGSGSSPKDGDLVVINYIGYLSNGVIFDNTTAKGRKPLAFIYGKKQMVPGVEKGIETMKVGGRRRLIVPSDLAFGERGVCLEGQGCLVPPNETVTYDVELLRVSVAPF</sequence>
<keyword evidence="1 3" id="KW-0413">Isomerase</keyword>
<reference evidence="3 4" key="1">
    <citation type="journal article" date="2020" name="J. Phycol.">
        <title>Comparative genome analysis reveals Cyanidiococcus gen. nov., a new extremophilic red algal genus sister to Cyanidioschyzon (Cyanidioschyzonaceae, Rhodophyta).</title>
        <authorList>
            <person name="Liu S.-L."/>
            <person name="Chiang Y.-R."/>
            <person name="Yoon H.S."/>
            <person name="Fu H.-Y."/>
        </authorList>
    </citation>
    <scope>NUCLEOTIDE SEQUENCE [LARGE SCALE GENOMIC DNA]</scope>
    <source>
        <strain evidence="3 4">THAL066</strain>
    </source>
</reference>
<dbReference type="InterPro" id="IPR001179">
    <property type="entry name" value="PPIase_FKBP_dom"/>
</dbReference>
<proteinExistence type="predicted"/>
<dbReference type="InterPro" id="IPR053111">
    <property type="entry name" value="Chloro_FKBP-type_PPIase"/>
</dbReference>
<dbReference type="Proteomes" id="UP000530660">
    <property type="component" value="Unassembled WGS sequence"/>
</dbReference>